<proteinExistence type="predicted"/>
<dbReference type="InterPro" id="IPR036390">
    <property type="entry name" value="WH_DNA-bd_sf"/>
</dbReference>
<dbReference type="SUPFAM" id="SSF46785">
    <property type="entry name" value="Winged helix' DNA-binding domain"/>
    <property type="match status" value="1"/>
</dbReference>
<keyword evidence="4" id="KW-1185">Reference proteome</keyword>
<organism evidence="3 4">
    <name type="scientific">Pseudolabrys taiwanensis</name>
    <dbReference type="NCBI Taxonomy" id="331696"/>
    <lineage>
        <taxon>Bacteria</taxon>
        <taxon>Pseudomonadati</taxon>
        <taxon>Pseudomonadota</taxon>
        <taxon>Alphaproteobacteria</taxon>
        <taxon>Hyphomicrobiales</taxon>
        <taxon>Xanthobacteraceae</taxon>
        <taxon>Pseudolabrys</taxon>
    </lineage>
</organism>
<reference evidence="3 4" key="1">
    <citation type="submission" date="2018-07" db="EMBL/GenBank/DDBJ databases">
        <authorList>
            <person name="Quirk P.G."/>
            <person name="Krulwich T.A."/>
        </authorList>
    </citation>
    <scope>NUCLEOTIDE SEQUENCE [LARGE SCALE GENOMIC DNA]</scope>
    <source>
        <strain evidence="3 4">CC-BB4</strain>
    </source>
</reference>
<evidence type="ECO:0000313" key="4">
    <source>
        <dbReference type="Proteomes" id="UP000254889"/>
    </source>
</evidence>
<dbReference type="InterPro" id="IPR036388">
    <property type="entry name" value="WH-like_DNA-bd_sf"/>
</dbReference>
<protein>
    <submittedName>
        <fullName evidence="3">PadR family transcriptional regulator</fullName>
    </submittedName>
</protein>
<dbReference type="AlphaFoldDB" id="A0A345ZWL6"/>
<dbReference type="InterPro" id="IPR005149">
    <property type="entry name" value="Tscrpt_reg_PadR_N"/>
</dbReference>
<feature type="region of interest" description="Disordered" evidence="1">
    <location>
        <begin position="1"/>
        <end position="38"/>
    </location>
</feature>
<evidence type="ECO:0000259" key="2">
    <source>
        <dbReference type="Pfam" id="PF03551"/>
    </source>
</evidence>
<dbReference type="OrthoDB" id="9814826at2"/>
<dbReference type="PANTHER" id="PTHR43252">
    <property type="entry name" value="TRANSCRIPTIONAL REGULATOR YQJI"/>
    <property type="match status" value="1"/>
</dbReference>
<dbReference type="KEGG" id="ptaw:DW352_12810"/>
<feature type="compositionally biased region" description="Basic and acidic residues" evidence="1">
    <location>
        <begin position="1"/>
        <end position="24"/>
    </location>
</feature>
<dbReference type="EMBL" id="CP031417">
    <property type="protein sequence ID" value="AXK81313.1"/>
    <property type="molecule type" value="Genomic_DNA"/>
</dbReference>
<gene>
    <name evidence="3" type="ORF">DW352_12810</name>
</gene>
<dbReference type="Proteomes" id="UP000254889">
    <property type="component" value="Chromosome"/>
</dbReference>
<sequence>MFGRQFEGREGRFGDRDERHERHCAGRHGRGMHRGFGRHRFGGRHGGDDEMMHAGRMLAQGDLRLIALRLIEGQPRHGYDIIKALEDTTSGWYSPSPGIVYPTLTYLEEVGYLTSQPEGAKKLYTITDEGRAHLAENKDLVDAVMKRLTFIGEKAARMRERMESEQDGERGGRWQLVRAAFDSMREAARERLKNDPDAEAKVVEILARAANEIRKLQ</sequence>
<accession>A0A345ZWL6</accession>
<feature type="domain" description="Transcription regulator PadR N-terminal" evidence="2">
    <location>
        <begin position="68"/>
        <end position="136"/>
    </location>
</feature>
<evidence type="ECO:0000313" key="3">
    <source>
        <dbReference type="EMBL" id="AXK81313.1"/>
    </source>
</evidence>
<dbReference type="Gene3D" id="1.10.10.10">
    <property type="entry name" value="Winged helix-like DNA-binding domain superfamily/Winged helix DNA-binding domain"/>
    <property type="match status" value="1"/>
</dbReference>
<name>A0A345ZWL6_9HYPH</name>
<evidence type="ECO:0000256" key="1">
    <source>
        <dbReference type="SAM" id="MobiDB-lite"/>
    </source>
</evidence>
<dbReference type="Pfam" id="PF03551">
    <property type="entry name" value="PadR"/>
    <property type="match status" value="1"/>
</dbReference>
<dbReference type="PANTHER" id="PTHR43252:SF7">
    <property type="entry name" value="TRANSCRIPTIONAL REGULATOR YQJI"/>
    <property type="match status" value="1"/>
</dbReference>
<feature type="compositionally biased region" description="Basic residues" evidence="1">
    <location>
        <begin position="25"/>
        <end position="38"/>
    </location>
</feature>